<evidence type="ECO:0000256" key="7">
    <source>
        <dbReference type="SAM" id="MobiDB-lite"/>
    </source>
</evidence>
<sequence>MTDTVPSNGSSDPQPAFNLQNPVIETEGLAKLDTILDQIAAFNPVSAPNELTGNPDEPRNFDPKLYLKNITHIKENEWVLVRLPSQGSKLVELKKDRVVSLGKFGNFQVNQILGYKFGQTFEVMDNDNVKPVDGRPVFDEISASIGGGGDDEEEEEEEEEIEVEQQQQQQKQQGKQQANENQEIANQLQNSADQTNKDKADIIEKLMKFSEDNSNLVDLGAKVQTLSTLEIEAMKKQSYSSETGRKIIESIINQHGNFDKKTKYSQAKYLRRKREKYSRFFIIEYISAKELLNYYIDNKDIRKSLDLSEESMAYILNLANVRPGGRYLIMDESLGLLTYCMLERMNGQGEIVVVSENEHVNLTALERYSNYPPVYINKMVKTIDFLQFISPIDDILASDEACAFFKPLPKDEVDKLSKTKKARYVKKFSNYSDLIKILKTCKSGNFDGLILLTTLYIPSVLESLIGKVGGSRSVVIYSQFKELLVETFHAIANQNIPILGASVYETRARSYQAVPGKIHPVMTSRGGGGYVMWGTRVFQLEKVEAVGKGNKKKKQKMESSP</sequence>
<gene>
    <name evidence="8" type="ORF">DASC09_056790</name>
</gene>
<dbReference type="EMBL" id="BTFZ01000019">
    <property type="protein sequence ID" value="GMM38340.1"/>
    <property type="molecule type" value="Genomic_DNA"/>
</dbReference>
<dbReference type="PANTHER" id="PTHR12945">
    <property type="entry name" value="TRANSLATION INITIATION FACTOR EIF3-RELATED"/>
    <property type="match status" value="1"/>
</dbReference>
<keyword evidence="8" id="KW-0808">Transferase</keyword>
<organism evidence="8 9">
    <name type="scientific">Saccharomycopsis crataegensis</name>
    <dbReference type="NCBI Taxonomy" id="43959"/>
    <lineage>
        <taxon>Eukaryota</taxon>
        <taxon>Fungi</taxon>
        <taxon>Dikarya</taxon>
        <taxon>Ascomycota</taxon>
        <taxon>Saccharomycotina</taxon>
        <taxon>Saccharomycetes</taxon>
        <taxon>Saccharomycopsidaceae</taxon>
        <taxon>Saccharomycopsis</taxon>
    </lineage>
</organism>
<dbReference type="InterPro" id="IPR017423">
    <property type="entry name" value="TRM6"/>
</dbReference>
<feature type="compositionally biased region" description="Low complexity" evidence="7">
    <location>
        <begin position="164"/>
        <end position="181"/>
    </location>
</feature>
<evidence type="ECO:0000256" key="5">
    <source>
        <dbReference type="ARBA" id="ARBA00023242"/>
    </source>
</evidence>
<name>A0AAV5QUR9_9ASCO</name>
<dbReference type="GO" id="GO:0005634">
    <property type="term" value="C:nucleus"/>
    <property type="evidence" value="ECO:0007669"/>
    <property type="project" value="UniProtKB-SubCell"/>
</dbReference>
<dbReference type="Proteomes" id="UP001360560">
    <property type="component" value="Unassembled WGS sequence"/>
</dbReference>
<dbReference type="GO" id="GO:0008168">
    <property type="term" value="F:methyltransferase activity"/>
    <property type="evidence" value="ECO:0007669"/>
    <property type="project" value="UniProtKB-KW"/>
</dbReference>
<evidence type="ECO:0000313" key="8">
    <source>
        <dbReference type="EMBL" id="GMM38340.1"/>
    </source>
</evidence>
<keyword evidence="9" id="KW-1185">Reference proteome</keyword>
<feature type="region of interest" description="Disordered" evidence="7">
    <location>
        <begin position="128"/>
        <end position="181"/>
    </location>
</feature>
<accession>A0AAV5QUR9</accession>
<evidence type="ECO:0000256" key="2">
    <source>
        <dbReference type="ARBA" id="ARBA00008320"/>
    </source>
</evidence>
<keyword evidence="8" id="KW-0489">Methyltransferase</keyword>
<proteinExistence type="inferred from homology"/>
<dbReference type="AlphaFoldDB" id="A0AAV5QUR9"/>
<dbReference type="GO" id="GO:0031515">
    <property type="term" value="C:tRNA (m1A) methyltransferase complex"/>
    <property type="evidence" value="ECO:0007669"/>
    <property type="project" value="InterPro"/>
</dbReference>
<feature type="compositionally biased region" description="Acidic residues" evidence="7">
    <location>
        <begin position="149"/>
        <end position="163"/>
    </location>
</feature>
<keyword evidence="5" id="KW-0539">Nucleus</keyword>
<reference evidence="8 9" key="1">
    <citation type="journal article" date="2023" name="Elife">
        <title>Identification of key yeast species and microbe-microbe interactions impacting larval growth of Drosophila in the wild.</title>
        <authorList>
            <person name="Mure A."/>
            <person name="Sugiura Y."/>
            <person name="Maeda R."/>
            <person name="Honda K."/>
            <person name="Sakurai N."/>
            <person name="Takahashi Y."/>
            <person name="Watada M."/>
            <person name="Katoh T."/>
            <person name="Gotoh A."/>
            <person name="Gotoh Y."/>
            <person name="Taniguchi I."/>
            <person name="Nakamura K."/>
            <person name="Hayashi T."/>
            <person name="Katayama T."/>
            <person name="Uemura T."/>
            <person name="Hattori Y."/>
        </authorList>
    </citation>
    <scope>NUCLEOTIDE SEQUENCE [LARGE SCALE GENOMIC DNA]</scope>
    <source>
        <strain evidence="8 9">SC-9</strain>
    </source>
</reference>
<evidence type="ECO:0000313" key="9">
    <source>
        <dbReference type="Proteomes" id="UP001360560"/>
    </source>
</evidence>
<dbReference type="PANTHER" id="PTHR12945:SF0">
    <property type="entry name" value="TRNA (ADENINE(58)-N(1))-METHYLTRANSFERASE NON-CATALYTIC SUBUNIT TRM6"/>
    <property type="match status" value="1"/>
</dbReference>
<comment type="subcellular location">
    <subcellularLocation>
        <location evidence="1">Nucleus</location>
    </subcellularLocation>
</comment>
<evidence type="ECO:0000256" key="6">
    <source>
        <dbReference type="ARBA" id="ARBA00032319"/>
    </source>
</evidence>
<dbReference type="RefSeq" id="XP_064855336.1">
    <property type="nucleotide sequence ID" value="XM_064999264.1"/>
</dbReference>
<protein>
    <recommendedName>
        <fullName evidence="3">tRNA (adenine(58)-N(1))-methyltransferase non-catalytic subunit TRM6</fullName>
    </recommendedName>
    <alternativeName>
        <fullName evidence="6">tRNA(m1A58)-methyltransferase subunit TRM6</fullName>
    </alternativeName>
</protein>
<evidence type="ECO:0000256" key="3">
    <source>
        <dbReference type="ARBA" id="ARBA00021704"/>
    </source>
</evidence>
<evidence type="ECO:0000256" key="4">
    <source>
        <dbReference type="ARBA" id="ARBA00022694"/>
    </source>
</evidence>
<evidence type="ECO:0000256" key="1">
    <source>
        <dbReference type="ARBA" id="ARBA00004123"/>
    </source>
</evidence>
<comment type="similarity">
    <text evidence="2">Belongs to the TRM6/GCD10 family.</text>
</comment>
<dbReference type="GeneID" id="90076329"/>
<keyword evidence="4" id="KW-0819">tRNA processing</keyword>
<dbReference type="Pfam" id="PF04189">
    <property type="entry name" value="Gcd10p"/>
    <property type="match status" value="1"/>
</dbReference>
<feature type="compositionally biased region" description="Basic and acidic residues" evidence="7">
    <location>
        <begin position="128"/>
        <end position="138"/>
    </location>
</feature>
<dbReference type="GO" id="GO:0030488">
    <property type="term" value="P:tRNA methylation"/>
    <property type="evidence" value="ECO:0007669"/>
    <property type="project" value="InterPro"/>
</dbReference>
<comment type="caution">
    <text evidence="8">The sequence shown here is derived from an EMBL/GenBank/DDBJ whole genome shotgun (WGS) entry which is preliminary data.</text>
</comment>